<gene>
    <name evidence="8" type="ORF">CBOVIS_LOCUS2564</name>
</gene>
<dbReference type="PROSITE" id="PS01130">
    <property type="entry name" value="SLC26A"/>
    <property type="match status" value="1"/>
</dbReference>
<feature type="transmembrane region" description="Helical" evidence="6">
    <location>
        <begin position="419"/>
        <end position="442"/>
    </location>
</feature>
<comment type="caution">
    <text evidence="8">The sequence shown here is derived from an EMBL/GenBank/DDBJ whole genome shotgun (WGS) entry which is preliminary data.</text>
</comment>
<dbReference type="Pfam" id="PF00916">
    <property type="entry name" value="Sulfate_transp"/>
    <property type="match status" value="1"/>
</dbReference>
<sequence>MPKLFSDRPPLNAVLREKVEKVRYSCTPRKCFQSFLSFFPVITWLPNYDWSHSFFGDLSGGLTMAVFSVPQGIALAGITGVPPVYGLYTAIFPSFLYIFFGTSKHNALGGFAVLSLMTHGAIEKVMMRTATSYNATVYVNHTLDELISDMDNDTIITNTTLMQILGNETTFMEEVTTEMWTEGVTPVKQIHVATTIIFFAGIMQLLMGIFRLQYLTSLFSEQVMSGFVVGGGIHVFFAQIGDMLGVKLPKRSGPGYLYYRIWDLIENLSNIHYPTLAISCSSLSFLIFGKEYLGPWLSSAFNYPVPFEFVLVVIGITATNYAELSRRHNVKVVGNIPTEFPPPSLPRFDLIRHIGLNSAAIAITAVAIHITVAKVVEKRYKYKINHGQELYALGFVGVLSSFFPVFPVTSGFARSVVGAAVGGSTQLTCLFSSLALLSVILYIGPALEYLPQCILSTMIIFSQKGMLDKIGELKQLWPVFKIDFAIWLMSLILTVCYDMGEGLLLAIGFAVLTTIIRTQRPKWHFLSHDHETESYKETKKKDLERIQGNVCIFRMDAPLIFTSVDRFTLSVWQCVKKWERCRLESFVTIEQMNSDKGGDLLDSKVRAARRRYRKDTKPENRCRFVIDCSGFPYVDYLGLTTLKTVYTDLTAAGILTFFVVQKSDLQRLFRATDFYDVVDENRVFHKLSDAVKAAEEATIAPLENNQTPKETLTALASIMTTDTILVDEEQEEEGQREEEAGNANIAASDEDKDSEDDEMRSVTSGSISIDDVLENCSSSSSIKSVE</sequence>
<dbReference type="OrthoDB" id="288203at2759"/>
<name>A0A8S1EFD8_9PELO</name>
<dbReference type="PANTHER" id="PTHR11814">
    <property type="entry name" value="SULFATE TRANSPORTER"/>
    <property type="match status" value="1"/>
</dbReference>
<keyword evidence="3 6" id="KW-1133">Transmembrane helix</keyword>
<feature type="transmembrane region" description="Helical" evidence="6">
    <location>
        <begin position="390"/>
        <end position="413"/>
    </location>
</feature>
<feature type="domain" description="STAS" evidence="7">
    <location>
        <begin position="549"/>
        <end position="694"/>
    </location>
</feature>
<feature type="transmembrane region" description="Helical" evidence="6">
    <location>
        <begin position="486"/>
        <end position="512"/>
    </location>
</feature>
<evidence type="ECO:0000256" key="4">
    <source>
        <dbReference type="ARBA" id="ARBA00023136"/>
    </source>
</evidence>
<evidence type="ECO:0000259" key="7">
    <source>
        <dbReference type="PROSITE" id="PS50801"/>
    </source>
</evidence>
<keyword evidence="2 6" id="KW-0812">Transmembrane</keyword>
<feature type="compositionally biased region" description="Acidic residues" evidence="5">
    <location>
        <begin position="748"/>
        <end position="758"/>
    </location>
</feature>
<dbReference type="InterPro" id="IPR002645">
    <property type="entry name" value="STAS_dom"/>
</dbReference>
<dbReference type="InterPro" id="IPR018045">
    <property type="entry name" value="S04_transporter_CS"/>
</dbReference>
<feature type="transmembrane region" description="Helical" evidence="6">
    <location>
        <begin position="190"/>
        <end position="210"/>
    </location>
</feature>
<dbReference type="GO" id="GO:0008271">
    <property type="term" value="F:secondary active sulfate transmembrane transporter activity"/>
    <property type="evidence" value="ECO:0007669"/>
    <property type="project" value="InterPro"/>
</dbReference>
<dbReference type="GO" id="GO:0016020">
    <property type="term" value="C:membrane"/>
    <property type="evidence" value="ECO:0007669"/>
    <property type="project" value="UniProtKB-SubCell"/>
</dbReference>
<dbReference type="Pfam" id="PF01740">
    <property type="entry name" value="STAS"/>
    <property type="match status" value="1"/>
</dbReference>
<evidence type="ECO:0000256" key="1">
    <source>
        <dbReference type="ARBA" id="ARBA00004141"/>
    </source>
</evidence>
<feature type="transmembrane region" description="Helical" evidence="6">
    <location>
        <begin position="301"/>
        <end position="322"/>
    </location>
</feature>
<dbReference type="PROSITE" id="PS50801">
    <property type="entry name" value="STAS"/>
    <property type="match status" value="1"/>
</dbReference>
<feature type="region of interest" description="Disordered" evidence="5">
    <location>
        <begin position="728"/>
        <end position="770"/>
    </location>
</feature>
<proteinExistence type="predicted"/>
<dbReference type="Proteomes" id="UP000494206">
    <property type="component" value="Unassembled WGS sequence"/>
</dbReference>
<evidence type="ECO:0000256" key="5">
    <source>
        <dbReference type="SAM" id="MobiDB-lite"/>
    </source>
</evidence>
<dbReference type="NCBIfam" id="TIGR00815">
    <property type="entry name" value="sulP"/>
    <property type="match status" value="1"/>
</dbReference>
<dbReference type="AlphaFoldDB" id="A0A8S1EFD8"/>
<feature type="transmembrane region" description="Helical" evidence="6">
    <location>
        <begin position="350"/>
        <end position="370"/>
    </location>
</feature>
<accession>A0A8S1EFD8</accession>
<dbReference type="InterPro" id="IPR036513">
    <property type="entry name" value="STAS_dom_sf"/>
</dbReference>
<feature type="transmembrane region" description="Helical" evidence="6">
    <location>
        <begin position="222"/>
        <end position="241"/>
    </location>
</feature>
<dbReference type="SUPFAM" id="SSF52091">
    <property type="entry name" value="SpoIIaa-like"/>
    <property type="match status" value="1"/>
</dbReference>
<evidence type="ECO:0000313" key="9">
    <source>
        <dbReference type="Proteomes" id="UP000494206"/>
    </source>
</evidence>
<dbReference type="InterPro" id="IPR001902">
    <property type="entry name" value="SLC26A/SulP_fam"/>
</dbReference>
<evidence type="ECO:0000256" key="3">
    <source>
        <dbReference type="ARBA" id="ARBA00022989"/>
    </source>
</evidence>
<keyword evidence="9" id="KW-1185">Reference proteome</keyword>
<reference evidence="8 9" key="1">
    <citation type="submission" date="2020-04" db="EMBL/GenBank/DDBJ databases">
        <authorList>
            <person name="Laetsch R D."/>
            <person name="Stevens L."/>
            <person name="Kumar S."/>
            <person name="Blaxter L. M."/>
        </authorList>
    </citation>
    <scope>NUCLEOTIDE SEQUENCE [LARGE SCALE GENOMIC DNA]</scope>
</reference>
<evidence type="ECO:0000313" key="8">
    <source>
        <dbReference type="EMBL" id="CAB3399440.1"/>
    </source>
</evidence>
<dbReference type="Gene3D" id="3.30.750.24">
    <property type="entry name" value="STAS domain"/>
    <property type="match status" value="1"/>
</dbReference>
<evidence type="ECO:0000256" key="6">
    <source>
        <dbReference type="SAM" id="Phobius"/>
    </source>
</evidence>
<organism evidence="8 9">
    <name type="scientific">Caenorhabditis bovis</name>
    <dbReference type="NCBI Taxonomy" id="2654633"/>
    <lineage>
        <taxon>Eukaryota</taxon>
        <taxon>Metazoa</taxon>
        <taxon>Ecdysozoa</taxon>
        <taxon>Nematoda</taxon>
        <taxon>Chromadorea</taxon>
        <taxon>Rhabditida</taxon>
        <taxon>Rhabditina</taxon>
        <taxon>Rhabditomorpha</taxon>
        <taxon>Rhabditoidea</taxon>
        <taxon>Rhabditidae</taxon>
        <taxon>Peloderinae</taxon>
        <taxon>Caenorhabditis</taxon>
    </lineage>
</organism>
<protein>
    <recommendedName>
        <fullName evidence="7">STAS domain-containing protein</fullName>
    </recommendedName>
</protein>
<comment type="subcellular location">
    <subcellularLocation>
        <location evidence="1">Membrane</location>
        <topology evidence="1">Multi-pass membrane protein</topology>
    </subcellularLocation>
</comment>
<dbReference type="CDD" id="cd07042">
    <property type="entry name" value="STAS_SulP_like_sulfate_transporter"/>
    <property type="match status" value="1"/>
</dbReference>
<dbReference type="EMBL" id="CADEPM010000002">
    <property type="protein sequence ID" value="CAB3399440.1"/>
    <property type="molecule type" value="Genomic_DNA"/>
</dbReference>
<dbReference type="InterPro" id="IPR011547">
    <property type="entry name" value="SLC26A/SulP_dom"/>
</dbReference>
<keyword evidence="4 6" id="KW-0472">Membrane</keyword>
<evidence type="ECO:0000256" key="2">
    <source>
        <dbReference type="ARBA" id="ARBA00022692"/>
    </source>
</evidence>